<dbReference type="Pfam" id="PF09924">
    <property type="entry name" value="LPG_synthase_C"/>
    <property type="match status" value="1"/>
</dbReference>
<evidence type="ECO:0000259" key="1">
    <source>
        <dbReference type="Pfam" id="PF09924"/>
    </source>
</evidence>
<dbReference type="PANTHER" id="PTHR41373:SF1">
    <property type="entry name" value="PHOSPHATIDYLGLYCEROL LYSYLTRANSFERASE C-TERMINAL DOMAIN-CONTAINING PROTEIN"/>
    <property type="match status" value="1"/>
</dbReference>
<comment type="caution">
    <text evidence="2">The sequence shown here is derived from an EMBL/GenBank/DDBJ whole genome shotgun (WGS) entry which is preliminary data.</text>
</comment>
<name>A0A1F5ZTS2_9BACT</name>
<dbReference type="EMBL" id="MFJL01000019">
    <property type="protein sequence ID" value="OGG15734.1"/>
    <property type="molecule type" value="Genomic_DNA"/>
</dbReference>
<dbReference type="PIRSF" id="PIRSF018688">
    <property type="entry name" value="UCP018688"/>
    <property type="match status" value="1"/>
</dbReference>
<dbReference type="InterPro" id="IPR016732">
    <property type="entry name" value="UCP018688"/>
</dbReference>
<protein>
    <recommendedName>
        <fullName evidence="1">Phosphatidylglycerol lysyltransferase C-terminal domain-containing protein</fullName>
    </recommendedName>
</protein>
<organism evidence="2 3">
    <name type="scientific">Candidatus Gottesmanbacteria bacterium RIFCSPHIGHO2_02_FULL_39_11</name>
    <dbReference type="NCBI Taxonomy" id="1798382"/>
    <lineage>
        <taxon>Bacteria</taxon>
        <taxon>Candidatus Gottesmaniibacteriota</taxon>
    </lineage>
</organism>
<dbReference type="PANTHER" id="PTHR41373">
    <property type="entry name" value="DUF2156 DOMAIN-CONTAINING PROTEIN"/>
    <property type="match status" value="1"/>
</dbReference>
<dbReference type="STRING" id="1798382.A3D77_01775"/>
<evidence type="ECO:0000313" key="3">
    <source>
        <dbReference type="Proteomes" id="UP000176923"/>
    </source>
</evidence>
<dbReference type="Proteomes" id="UP000176923">
    <property type="component" value="Unassembled WGS sequence"/>
</dbReference>
<sequence length="302" mass="35800">MLPAFPNFKKIELSDRKIIEQFTQQFPPYNDFEFVSLWTYNMGEKNAFSTIYGNLVIKIHDFITGDFFYSFLGTNRIKETIAALLEKSKEDYLGDQLKLIPEVNIKSSPEVENYFSIKEDRDSFDYILSVDEIVDLKGGKYHYRRKNISRFNRHFPDHSIETLDLSKEETRQNIKELFFLWEQQKEKKRNETEIELTAIERLFDLVDVHNIMGLGIYIQNKLIGFSIYHTVQDNYAIFSFAKGDTSYKAIYEYLNHEVAKHLKTLGTVYINYEQDLGIPELREAKMSWGPVYFLKKYTIERL</sequence>
<dbReference type="AlphaFoldDB" id="A0A1F5ZTS2"/>
<reference evidence="2 3" key="1">
    <citation type="journal article" date="2016" name="Nat. Commun.">
        <title>Thousands of microbial genomes shed light on interconnected biogeochemical processes in an aquifer system.</title>
        <authorList>
            <person name="Anantharaman K."/>
            <person name="Brown C.T."/>
            <person name="Hug L.A."/>
            <person name="Sharon I."/>
            <person name="Castelle C.J."/>
            <person name="Probst A.J."/>
            <person name="Thomas B.C."/>
            <person name="Singh A."/>
            <person name="Wilkins M.J."/>
            <person name="Karaoz U."/>
            <person name="Brodie E.L."/>
            <person name="Williams K.H."/>
            <person name="Hubbard S.S."/>
            <person name="Banfield J.F."/>
        </authorList>
    </citation>
    <scope>NUCLEOTIDE SEQUENCE [LARGE SCALE GENOMIC DNA]</scope>
</reference>
<accession>A0A1F5ZTS2</accession>
<evidence type="ECO:0000313" key="2">
    <source>
        <dbReference type="EMBL" id="OGG15734.1"/>
    </source>
</evidence>
<dbReference type="Gene3D" id="3.40.630.30">
    <property type="match status" value="1"/>
</dbReference>
<feature type="domain" description="Phosphatidylglycerol lysyltransferase C-terminal" evidence="1">
    <location>
        <begin position="117"/>
        <end position="299"/>
    </location>
</feature>
<gene>
    <name evidence="2" type="ORF">A3D77_01775</name>
</gene>
<proteinExistence type="predicted"/>
<dbReference type="SUPFAM" id="SSF55729">
    <property type="entry name" value="Acyl-CoA N-acyltransferases (Nat)"/>
    <property type="match status" value="2"/>
</dbReference>
<dbReference type="InterPro" id="IPR016181">
    <property type="entry name" value="Acyl_CoA_acyltransferase"/>
</dbReference>
<dbReference type="InterPro" id="IPR024320">
    <property type="entry name" value="LPG_synthase_C"/>
</dbReference>